<reference evidence="2" key="1">
    <citation type="journal article" date="2021" name="Proc. Natl. Acad. Sci. U.S.A.">
        <title>A Catalog of Tens of Thousands of Viruses from Human Metagenomes Reveals Hidden Associations with Chronic Diseases.</title>
        <authorList>
            <person name="Tisza M.J."/>
            <person name="Buck C.B."/>
        </authorList>
    </citation>
    <scope>NUCLEOTIDE SEQUENCE</scope>
    <source>
        <strain evidence="2">CtVsq1</strain>
    </source>
</reference>
<evidence type="ECO:0000256" key="1">
    <source>
        <dbReference type="SAM" id="Phobius"/>
    </source>
</evidence>
<sequence length="83" mass="9538">MRTTGKKLTVTAARFLLFIKKTFPSCGSPYVFKNFSFWRFDSARPLRQGFLILPLQNISNTLYFSFPALLFLSGGWFFGGLKE</sequence>
<feature type="transmembrane region" description="Helical" evidence="1">
    <location>
        <begin position="62"/>
        <end position="81"/>
    </location>
</feature>
<accession>A0A8S5LKG7</accession>
<keyword evidence="1" id="KW-1133">Transmembrane helix</keyword>
<evidence type="ECO:0000313" key="2">
    <source>
        <dbReference type="EMBL" id="DAD70347.1"/>
    </source>
</evidence>
<keyword evidence="1" id="KW-0812">Transmembrane</keyword>
<dbReference type="EMBL" id="BK015863">
    <property type="protein sequence ID" value="DAD70347.1"/>
    <property type="molecule type" value="Genomic_DNA"/>
</dbReference>
<proteinExistence type="predicted"/>
<keyword evidence="1" id="KW-0472">Membrane</keyword>
<protein>
    <submittedName>
        <fullName evidence="2">Uncharacterized protein</fullName>
    </submittedName>
</protein>
<organism evidence="2">
    <name type="scientific">Siphoviridae sp. ctVsq1</name>
    <dbReference type="NCBI Taxonomy" id="2827577"/>
    <lineage>
        <taxon>Viruses</taxon>
        <taxon>Duplodnaviria</taxon>
        <taxon>Heunggongvirae</taxon>
        <taxon>Uroviricota</taxon>
        <taxon>Caudoviricetes</taxon>
    </lineage>
</organism>
<name>A0A8S5LKG7_9CAUD</name>